<dbReference type="SUPFAM" id="SSF52304">
    <property type="entry name" value="Type II 3-dehydroquinate dehydratase"/>
    <property type="match status" value="1"/>
</dbReference>
<dbReference type="PANTHER" id="PTHR21272:SF3">
    <property type="entry name" value="CATABOLIC 3-DEHYDROQUINASE"/>
    <property type="match status" value="1"/>
</dbReference>
<feature type="binding site" evidence="7">
    <location>
        <position position="74"/>
    </location>
    <ligand>
        <name>substrate</name>
    </ligand>
</feature>
<dbReference type="Pfam" id="PF01220">
    <property type="entry name" value="DHquinase_II"/>
    <property type="match status" value="1"/>
</dbReference>
<dbReference type="EC" id="4.2.1.10" evidence="5 7"/>
<evidence type="ECO:0000256" key="9">
    <source>
        <dbReference type="PIRSR" id="PIRSR001399-3"/>
    </source>
</evidence>
<dbReference type="PROSITE" id="PS01029">
    <property type="entry name" value="DEHYDROQUINASE_II"/>
    <property type="match status" value="1"/>
</dbReference>
<keyword evidence="7" id="KW-0028">Amino-acid biosynthesis</keyword>
<dbReference type="PANTHER" id="PTHR21272">
    <property type="entry name" value="CATABOLIC 3-DEHYDROQUINASE"/>
    <property type="match status" value="1"/>
</dbReference>
<keyword evidence="6 7" id="KW-0456">Lyase</keyword>
<dbReference type="GO" id="GO:0019631">
    <property type="term" value="P:quinate catabolic process"/>
    <property type="evidence" value="ECO:0007669"/>
    <property type="project" value="TreeGrafter"/>
</dbReference>
<reference evidence="11" key="1">
    <citation type="submission" date="2017-09" db="EMBL/GenBank/DDBJ databases">
        <title>Depth-based differentiation of microbial function through sediment-hosted aquifers and enrichment of novel symbionts in the deep terrestrial subsurface.</title>
        <authorList>
            <person name="Probst A.J."/>
            <person name="Ladd B."/>
            <person name="Jarett J.K."/>
            <person name="Geller-Mcgrath D.E."/>
            <person name="Sieber C.M.K."/>
            <person name="Emerson J.B."/>
            <person name="Anantharaman K."/>
            <person name="Thomas B.C."/>
            <person name="Malmstrom R."/>
            <person name="Stieglmeier M."/>
            <person name="Klingl A."/>
            <person name="Woyke T."/>
            <person name="Ryan C.M."/>
            <person name="Banfield J.F."/>
        </authorList>
    </citation>
    <scope>NUCLEOTIDE SEQUENCE [LARGE SCALE GENOMIC DNA]</scope>
</reference>
<evidence type="ECO:0000256" key="2">
    <source>
        <dbReference type="ARBA" id="ARBA00004902"/>
    </source>
</evidence>
<evidence type="ECO:0000256" key="4">
    <source>
        <dbReference type="ARBA" id="ARBA00011193"/>
    </source>
</evidence>
<name>A0A2M7ID27_9BACT</name>
<dbReference type="EMBL" id="PFGU01000017">
    <property type="protein sequence ID" value="PIW73572.1"/>
    <property type="molecule type" value="Genomic_DNA"/>
</dbReference>
<feature type="active site" description="Proton acceptor" evidence="7 8">
    <location>
        <position position="22"/>
    </location>
</feature>
<dbReference type="Proteomes" id="UP000230822">
    <property type="component" value="Unassembled WGS sequence"/>
</dbReference>
<evidence type="ECO:0000256" key="7">
    <source>
        <dbReference type="HAMAP-Rule" id="MF_00169"/>
    </source>
</evidence>
<dbReference type="GO" id="GO:0009073">
    <property type="term" value="P:aromatic amino acid family biosynthetic process"/>
    <property type="evidence" value="ECO:0007669"/>
    <property type="project" value="UniProtKB-KW"/>
</dbReference>
<comment type="similarity">
    <text evidence="3 7">Belongs to the type-II 3-dehydroquinase family.</text>
</comment>
<dbReference type="InterPro" id="IPR036441">
    <property type="entry name" value="DHquinase_II_sf"/>
</dbReference>
<evidence type="ECO:0000256" key="1">
    <source>
        <dbReference type="ARBA" id="ARBA00001864"/>
    </source>
</evidence>
<dbReference type="AlphaFoldDB" id="A0A2M7ID27"/>
<dbReference type="CDD" id="cd00466">
    <property type="entry name" value="DHQase_II"/>
    <property type="match status" value="1"/>
</dbReference>
<feature type="site" description="Transition state stabilizer" evidence="7 9">
    <location>
        <position position="17"/>
    </location>
</feature>
<proteinExistence type="inferred from homology"/>
<dbReference type="UniPathway" id="UPA00053">
    <property type="reaction ID" value="UER00086"/>
</dbReference>
<evidence type="ECO:0000256" key="3">
    <source>
        <dbReference type="ARBA" id="ARBA00011037"/>
    </source>
</evidence>
<dbReference type="Gene3D" id="3.40.50.9100">
    <property type="entry name" value="Dehydroquinase, class II"/>
    <property type="match status" value="1"/>
</dbReference>
<evidence type="ECO:0000256" key="5">
    <source>
        <dbReference type="ARBA" id="ARBA00012060"/>
    </source>
</evidence>
<feature type="binding site" evidence="7">
    <location>
        <begin position="101"/>
        <end position="102"/>
    </location>
    <ligand>
        <name>substrate</name>
    </ligand>
</feature>
<feature type="active site" description="Proton donor" evidence="7 8">
    <location>
        <position position="100"/>
    </location>
</feature>
<comment type="pathway">
    <text evidence="2 7">Metabolic intermediate biosynthesis; chorismate biosynthesis; chorismate from D-erythrose 4-phosphate and phosphoenolpyruvate: step 3/7.</text>
</comment>
<evidence type="ECO:0000313" key="11">
    <source>
        <dbReference type="Proteomes" id="UP000230822"/>
    </source>
</evidence>
<comment type="subunit">
    <text evidence="4 7">Homododecamer.</text>
</comment>
<dbReference type="PIRSF" id="PIRSF001399">
    <property type="entry name" value="DHquinase_II"/>
    <property type="match status" value="1"/>
</dbReference>
<dbReference type="InterPro" id="IPR001874">
    <property type="entry name" value="DHquinase_II"/>
</dbReference>
<dbReference type="GO" id="GO:0003855">
    <property type="term" value="F:3-dehydroquinate dehydratase activity"/>
    <property type="evidence" value="ECO:0007669"/>
    <property type="project" value="UniProtKB-UniRule"/>
</dbReference>
<dbReference type="GO" id="GO:0008652">
    <property type="term" value="P:amino acid biosynthetic process"/>
    <property type="evidence" value="ECO:0007669"/>
    <property type="project" value="UniProtKB-KW"/>
</dbReference>
<dbReference type="HAMAP" id="MF_00169">
    <property type="entry name" value="AroQ"/>
    <property type="match status" value="1"/>
</dbReference>
<comment type="function">
    <text evidence="7">Catalyzes a trans-dehydration via an enolate intermediate.</text>
</comment>
<comment type="caution">
    <text evidence="10">The sequence shown here is derived from an EMBL/GenBank/DDBJ whole genome shotgun (WGS) entry which is preliminary data.</text>
</comment>
<evidence type="ECO:0000313" key="10">
    <source>
        <dbReference type="EMBL" id="PIW73572.1"/>
    </source>
</evidence>
<accession>A0A2M7ID27</accession>
<comment type="caution">
    <text evidence="7">Lacks conserved residue(s) required for the propagation of feature annotation.</text>
</comment>
<dbReference type="NCBIfam" id="NF003807">
    <property type="entry name" value="PRK05395.1-4"/>
    <property type="match status" value="1"/>
</dbReference>
<dbReference type="GO" id="GO:0009423">
    <property type="term" value="P:chorismate biosynthetic process"/>
    <property type="evidence" value="ECO:0007669"/>
    <property type="project" value="UniProtKB-UniRule"/>
</dbReference>
<dbReference type="InterPro" id="IPR018509">
    <property type="entry name" value="DHquinase_II_CS"/>
</dbReference>
<gene>
    <name evidence="7" type="primary">aroQ</name>
    <name evidence="10" type="ORF">CO005_00760</name>
</gene>
<evidence type="ECO:0000256" key="8">
    <source>
        <dbReference type="PIRSR" id="PIRSR001399-1"/>
    </source>
</evidence>
<keyword evidence="7" id="KW-0057">Aromatic amino acid biosynthesis</keyword>
<evidence type="ECO:0000256" key="6">
    <source>
        <dbReference type="ARBA" id="ARBA00023239"/>
    </source>
</evidence>
<protein>
    <recommendedName>
        <fullName evidence="5 7">3-dehydroquinate dehydratase</fullName>
        <shortName evidence="7">3-dehydroquinase</shortName>
        <ecNumber evidence="5 7">4.2.1.10</ecNumber>
    </recommendedName>
    <alternativeName>
        <fullName evidence="7">Type II DHQase</fullName>
    </alternativeName>
</protein>
<comment type="catalytic activity">
    <reaction evidence="1 7">
        <text>3-dehydroquinate = 3-dehydroshikimate + H2O</text>
        <dbReference type="Rhea" id="RHEA:21096"/>
        <dbReference type="ChEBI" id="CHEBI:15377"/>
        <dbReference type="ChEBI" id="CHEBI:16630"/>
        <dbReference type="ChEBI" id="CHEBI:32364"/>
        <dbReference type="EC" id="4.2.1.10"/>
    </reaction>
</comment>
<sequence length="147" mass="16578">MKILVINGPNLNILGKRDPQKYGTVTLLEINESLKKIACELDCQLEFFQSNHEGAIIDFLQKESSQEADGVLVNPGALIRYAFCFRQALVDLNKPVMEIHMSDINKTGVNKKINVLEDIRIGQITGLKEGSYFEGLKQLINFIKNRV</sequence>
<organism evidence="10 11">
    <name type="scientific">Candidatus Roizmanbacteria bacterium CG_4_8_14_3_um_filter_34_9</name>
    <dbReference type="NCBI Taxonomy" id="1974832"/>
    <lineage>
        <taxon>Bacteria</taxon>
        <taxon>Candidatus Roizmaniibacteriota</taxon>
    </lineage>
</organism>